<dbReference type="InterPro" id="IPR012550">
    <property type="entry name" value="DUF1706"/>
</dbReference>
<evidence type="ECO:0000313" key="1">
    <source>
        <dbReference type="EMBL" id="MTI26800.1"/>
    </source>
</evidence>
<dbReference type="PANTHER" id="PTHR40658">
    <property type="match status" value="1"/>
</dbReference>
<name>A0ABW9RSG4_9BACT</name>
<dbReference type="SUPFAM" id="SSF109854">
    <property type="entry name" value="DinB/YfiT-like putative metalloenzymes"/>
    <property type="match status" value="1"/>
</dbReference>
<organism evidence="1 2">
    <name type="scientific">Fulvivirga kasyanovii</name>
    <dbReference type="NCBI Taxonomy" id="396812"/>
    <lineage>
        <taxon>Bacteria</taxon>
        <taxon>Pseudomonadati</taxon>
        <taxon>Bacteroidota</taxon>
        <taxon>Cytophagia</taxon>
        <taxon>Cytophagales</taxon>
        <taxon>Fulvivirgaceae</taxon>
        <taxon>Fulvivirga</taxon>
    </lineage>
</organism>
<gene>
    <name evidence="1" type="ORF">E1163_17730</name>
</gene>
<keyword evidence="2" id="KW-1185">Reference proteome</keyword>
<dbReference type="PANTHER" id="PTHR40658:SF4">
    <property type="entry name" value="HYPOTHETICAL CYTOSOLIC PROTEIN"/>
    <property type="match status" value="1"/>
</dbReference>
<protein>
    <submittedName>
        <fullName evidence="1">ClbS/DfsB family four-helix bundle protein</fullName>
    </submittedName>
</protein>
<dbReference type="Gene3D" id="1.20.120.450">
    <property type="entry name" value="dinb family like domain"/>
    <property type="match status" value="1"/>
</dbReference>
<reference evidence="1 2" key="1">
    <citation type="submission" date="2019-02" db="EMBL/GenBank/DDBJ databases">
        <authorList>
            <person name="Goldberg S.R."/>
            <person name="Haltli B.A."/>
            <person name="Correa H."/>
            <person name="Russell K.G."/>
        </authorList>
    </citation>
    <scope>NUCLEOTIDE SEQUENCE [LARGE SCALE GENOMIC DNA]</scope>
    <source>
        <strain evidence="1 2">JCM 16186</strain>
    </source>
</reference>
<proteinExistence type="predicted"/>
<evidence type="ECO:0000313" key="2">
    <source>
        <dbReference type="Proteomes" id="UP000798808"/>
    </source>
</evidence>
<dbReference type="RefSeq" id="WP_155173810.1">
    <property type="nucleotide sequence ID" value="NZ_BAAAFL010000016.1"/>
</dbReference>
<dbReference type="PIRSF" id="PIRSF031551">
    <property type="entry name" value="DUF1706"/>
    <property type="match status" value="1"/>
</dbReference>
<dbReference type="EMBL" id="SMLW01000599">
    <property type="protein sequence ID" value="MTI26800.1"/>
    <property type="molecule type" value="Genomic_DNA"/>
</dbReference>
<accession>A0ABW9RSG4</accession>
<sequence length="169" mass="20076">MPRPKNKKELTELSQSNFKKLNEYVDSFSEEEREAEFPKGTMNRNIRDVLAHLHHWHLMMLEWYHTGMRGEMPDMPAKGYTWKTVPELNREIWEKYSNVDLAGVRKMLKASFSELQEVIEKHTDEELFEKKRYKWTGSTSLGSYLISATSSHYDWALKLIKKCKKVQAF</sequence>
<dbReference type="Pfam" id="PF08020">
    <property type="entry name" value="DUF1706"/>
    <property type="match status" value="1"/>
</dbReference>
<comment type="caution">
    <text evidence="1">The sequence shown here is derived from an EMBL/GenBank/DDBJ whole genome shotgun (WGS) entry which is preliminary data.</text>
</comment>
<dbReference type="Proteomes" id="UP000798808">
    <property type="component" value="Unassembled WGS sequence"/>
</dbReference>
<dbReference type="InterPro" id="IPR034660">
    <property type="entry name" value="DinB/YfiT-like"/>
</dbReference>